<evidence type="ECO:0000256" key="1">
    <source>
        <dbReference type="ARBA" id="ARBA00006484"/>
    </source>
</evidence>
<dbReference type="EMBL" id="JBHUEO010000048">
    <property type="protein sequence ID" value="MFD1707901.1"/>
    <property type="molecule type" value="Genomic_DNA"/>
</dbReference>
<protein>
    <submittedName>
        <fullName evidence="3">SDR family NAD(P)-dependent oxidoreductase</fullName>
        <ecNumber evidence="3">1.1.1.-</ecNumber>
    </submittedName>
</protein>
<keyword evidence="4" id="KW-1185">Reference proteome</keyword>
<dbReference type="Pfam" id="PF13561">
    <property type="entry name" value="adh_short_C2"/>
    <property type="match status" value="1"/>
</dbReference>
<dbReference type="Proteomes" id="UP001597301">
    <property type="component" value="Unassembled WGS sequence"/>
</dbReference>
<dbReference type="EC" id="1.1.1.-" evidence="3"/>
<dbReference type="InterPro" id="IPR002347">
    <property type="entry name" value="SDR_fam"/>
</dbReference>
<dbReference type="SUPFAM" id="SSF51735">
    <property type="entry name" value="NAD(P)-binding Rossmann-fold domains"/>
    <property type="match status" value="1"/>
</dbReference>
<name>A0ABW4KL01_9BACI</name>
<evidence type="ECO:0000256" key="2">
    <source>
        <dbReference type="ARBA" id="ARBA00023002"/>
    </source>
</evidence>
<gene>
    <name evidence="3" type="ORF">ACFSCZ_14340</name>
</gene>
<proteinExistence type="inferred from homology"/>
<evidence type="ECO:0000313" key="4">
    <source>
        <dbReference type="Proteomes" id="UP001597301"/>
    </source>
</evidence>
<dbReference type="PRINTS" id="PR00080">
    <property type="entry name" value="SDRFAMILY"/>
</dbReference>
<reference evidence="4" key="1">
    <citation type="journal article" date="2019" name="Int. J. Syst. Evol. Microbiol.">
        <title>The Global Catalogue of Microorganisms (GCM) 10K type strain sequencing project: providing services to taxonomists for standard genome sequencing and annotation.</title>
        <authorList>
            <consortium name="The Broad Institute Genomics Platform"/>
            <consortium name="The Broad Institute Genome Sequencing Center for Infectious Disease"/>
            <person name="Wu L."/>
            <person name="Ma J."/>
        </authorList>
    </citation>
    <scope>NUCLEOTIDE SEQUENCE [LARGE SCALE GENOMIC DNA]</scope>
    <source>
        <strain evidence="4">CGMCC 1.12295</strain>
    </source>
</reference>
<dbReference type="InterPro" id="IPR036291">
    <property type="entry name" value="NAD(P)-bd_dom_sf"/>
</dbReference>
<evidence type="ECO:0000313" key="3">
    <source>
        <dbReference type="EMBL" id="MFD1707901.1"/>
    </source>
</evidence>
<keyword evidence="2 3" id="KW-0560">Oxidoreductase</keyword>
<dbReference type="PANTHER" id="PTHR42760:SF115">
    <property type="entry name" value="3-OXOACYL-[ACYL-CARRIER-PROTEIN] REDUCTASE FABG"/>
    <property type="match status" value="1"/>
</dbReference>
<accession>A0ABW4KL01</accession>
<dbReference type="InterPro" id="IPR020904">
    <property type="entry name" value="Sc_DH/Rdtase_CS"/>
</dbReference>
<comment type="similarity">
    <text evidence="1">Belongs to the short-chain dehydrogenases/reductases (SDR) family.</text>
</comment>
<dbReference type="NCBIfam" id="NF005559">
    <property type="entry name" value="PRK07231.1"/>
    <property type="match status" value="1"/>
</dbReference>
<dbReference type="PRINTS" id="PR00081">
    <property type="entry name" value="GDHRDH"/>
</dbReference>
<dbReference type="PROSITE" id="PS00061">
    <property type="entry name" value="ADH_SHORT"/>
    <property type="match status" value="1"/>
</dbReference>
<dbReference type="GO" id="GO:0016491">
    <property type="term" value="F:oxidoreductase activity"/>
    <property type="evidence" value="ECO:0007669"/>
    <property type="project" value="UniProtKB-KW"/>
</dbReference>
<dbReference type="CDD" id="cd05233">
    <property type="entry name" value="SDR_c"/>
    <property type="match status" value="1"/>
</dbReference>
<organism evidence="3 4">
    <name type="scientific">Siminovitchia sediminis</name>
    <dbReference type="NCBI Taxonomy" id="1274353"/>
    <lineage>
        <taxon>Bacteria</taxon>
        <taxon>Bacillati</taxon>
        <taxon>Bacillota</taxon>
        <taxon>Bacilli</taxon>
        <taxon>Bacillales</taxon>
        <taxon>Bacillaceae</taxon>
        <taxon>Siminovitchia</taxon>
    </lineage>
</organism>
<dbReference type="NCBIfam" id="NF009466">
    <property type="entry name" value="PRK12826.1-2"/>
    <property type="match status" value="1"/>
</dbReference>
<dbReference type="RefSeq" id="WP_380774767.1">
    <property type="nucleotide sequence ID" value="NZ_JBHUEO010000048.1"/>
</dbReference>
<dbReference type="Gene3D" id="3.40.50.720">
    <property type="entry name" value="NAD(P)-binding Rossmann-like Domain"/>
    <property type="match status" value="1"/>
</dbReference>
<comment type="caution">
    <text evidence="3">The sequence shown here is derived from an EMBL/GenBank/DDBJ whole genome shotgun (WGS) entry which is preliminary data.</text>
</comment>
<sequence length="257" mass="28035">MDYKKKFDLSNKTSIVTGGGSGLGKEIARALAQFGSNVVIADIREDQALEAAEEINLNGAKVLAVPVDVSDEEQVIQLVNKTMEQFGKIDVLVNNAGIMQKKGKFEEMSLHEWESVMKVNLNSVFLMSKYVGKEMIKREKGSIINTASISSFIANKEPHCAYNTSKAGIHMMTKSLASEWAEHNIRVNSIAPGYMKTNMTKELMEDKIAVEQIENLIPLKKIGDPSEIAGLAVLLASDASGYTTGSVIPADGGYMTW</sequence>
<dbReference type="PANTHER" id="PTHR42760">
    <property type="entry name" value="SHORT-CHAIN DEHYDROGENASES/REDUCTASES FAMILY MEMBER"/>
    <property type="match status" value="1"/>
</dbReference>